<proteinExistence type="predicted"/>
<name>A0A5B7ERG5_PORTR</name>
<dbReference type="Proteomes" id="UP000324222">
    <property type="component" value="Unassembled WGS sequence"/>
</dbReference>
<protein>
    <submittedName>
        <fullName evidence="1">Uncharacterized protein</fullName>
    </submittedName>
</protein>
<accession>A0A5B7ERG5</accession>
<comment type="caution">
    <text evidence="1">The sequence shown here is derived from an EMBL/GenBank/DDBJ whole genome shotgun (WGS) entry which is preliminary data.</text>
</comment>
<dbReference type="AlphaFoldDB" id="A0A5B7ERG5"/>
<evidence type="ECO:0000313" key="1">
    <source>
        <dbReference type="EMBL" id="MPC37350.1"/>
    </source>
</evidence>
<sequence length="73" mass="8329">MYENIEYCYSFGQQCDAGSIYNSDGVFIKIKLTHSFCQAAVGLVNWEWRLICGGHRSTDASLTPNHNKVKKKR</sequence>
<dbReference type="EMBL" id="VSRR010003757">
    <property type="protein sequence ID" value="MPC37350.1"/>
    <property type="molecule type" value="Genomic_DNA"/>
</dbReference>
<reference evidence="1 2" key="1">
    <citation type="submission" date="2019-05" db="EMBL/GenBank/DDBJ databases">
        <title>Another draft genome of Portunus trituberculatus and its Hox gene families provides insights of decapod evolution.</title>
        <authorList>
            <person name="Jeong J.-H."/>
            <person name="Song I."/>
            <person name="Kim S."/>
            <person name="Choi T."/>
            <person name="Kim D."/>
            <person name="Ryu S."/>
            <person name="Kim W."/>
        </authorList>
    </citation>
    <scope>NUCLEOTIDE SEQUENCE [LARGE SCALE GENOMIC DNA]</scope>
    <source>
        <tissue evidence="1">Muscle</tissue>
    </source>
</reference>
<keyword evidence="2" id="KW-1185">Reference proteome</keyword>
<gene>
    <name evidence="1" type="ORF">E2C01_030824</name>
</gene>
<evidence type="ECO:0000313" key="2">
    <source>
        <dbReference type="Proteomes" id="UP000324222"/>
    </source>
</evidence>
<organism evidence="1 2">
    <name type="scientific">Portunus trituberculatus</name>
    <name type="common">Swimming crab</name>
    <name type="synonym">Neptunus trituberculatus</name>
    <dbReference type="NCBI Taxonomy" id="210409"/>
    <lineage>
        <taxon>Eukaryota</taxon>
        <taxon>Metazoa</taxon>
        <taxon>Ecdysozoa</taxon>
        <taxon>Arthropoda</taxon>
        <taxon>Crustacea</taxon>
        <taxon>Multicrustacea</taxon>
        <taxon>Malacostraca</taxon>
        <taxon>Eumalacostraca</taxon>
        <taxon>Eucarida</taxon>
        <taxon>Decapoda</taxon>
        <taxon>Pleocyemata</taxon>
        <taxon>Brachyura</taxon>
        <taxon>Eubrachyura</taxon>
        <taxon>Portunoidea</taxon>
        <taxon>Portunidae</taxon>
        <taxon>Portuninae</taxon>
        <taxon>Portunus</taxon>
    </lineage>
</organism>